<gene>
    <name evidence="13" type="ORF">C7M84_017130</name>
</gene>
<dbReference type="PANTHER" id="PTHR37984:SF5">
    <property type="entry name" value="PROTEIN NYNRIN-LIKE"/>
    <property type="match status" value="1"/>
</dbReference>
<dbReference type="EMBL" id="QCYY01003168">
    <property type="protein sequence ID" value="ROT64925.1"/>
    <property type="molecule type" value="Genomic_DNA"/>
</dbReference>
<dbReference type="InterPro" id="IPR036397">
    <property type="entry name" value="RNaseH_sf"/>
</dbReference>
<reference evidence="13 14" key="1">
    <citation type="submission" date="2018-04" db="EMBL/GenBank/DDBJ databases">
        <authorList>
            <person name="Zhang X."/>
            <person name="Yuan J."/>
            <person name="Li F."/>
            <person name="Xiang J."/>
        </authorList>
    </citation>
    <scope>NUCLEOTIDE SEQUENCE [LARGE SCALE GENOMIC DNA]</scope>
    <source>
        <tissue evidence="13">Muscle</tissue>
    </source>
</reference>
<dbReference type="GO" id="GO:0004519">
    <property type="term" value="F:endonuclease activity"/>
    <property type="evidence" value="ECO:0007669"/>
    <property type="project" value="UniProtKB-KW"/>
</dbReference>
<dbReference type="FunFam" id="3.30.70.270:FF:000020">
    <property type="entry name" value="Transposon Tf2-6 polyprotein-like Protein"/>
    <property type="match status" value="1"/>
</dbReference>
<dbReference type="SUPFAM" id="SSF56672">
    <property type="entry name" value="DNA/RNA polymerases"/>
    <property type="match status" value="1"/>
</dbReference>
<evidence type="ECO:0000259" key="11">
    <source>
        <dbReference type="PROSITE" id="PS50878"/>
    </source>
</evidence>
<evidence type="ECO:0000256" key="6">
    <source>
        <dbReference type="ARBA" id="ARBA00022759"/>
    </source>
</evidence>
<name>A0A3R7SKP1_PENVA</name>
<dbReference type="FunFam" id="3.10.10.10:FF:000007">
    <property type="entry name" value="Retrovirus-related Pol polyprotein from transposon 17.6-like Protein"/>
    <property type="match status" value="1"/>
</dbReference>
<feature type="region of interest" description="Disordered" evidence="10">
    <location>
        <begin position="1412"/>
        <end position="1456"/>
    </location>
</feature>
<dbReference type="Pfam" id="PF17919">
    <property type="entry name" value="RT_RNaseH_2"/>
    <property type="match status" value="1"/>
</dbReference>
<feature type="region of interest" description="Disordered" evidence="10">
    <location>
        <begin position="1064"/>
        <end position="1083"/>
    </location>
</feature>
<organism evidence="13 14">
    <name type="scientific">Penaeus vannamei</name>
    <name type="common">Whiteleg shrimp</name>
    <name type="synonym">Litopenaeus vannamei</name>
    <dbReference type="NCBI Taxonomy" id="6689"/>
    <lineage>
        <taxon>Eukaryota</taxon>
        <taxon>Metazoa</taxon>
        <taxon>Ecdysozoa</taxon>
        <taxon>Arthropoda</taxon>
        <taxon>Crustacea</taxon>
        <taxon>Multicrustacea</taxon>
        <taxon>Malacostraca</taxon>
        <taxon>Eumalacostraca</taxon>
        <taxon>Eucarida</taxon>
        <taxon>Decapoda</taxon>
        <taxon>Dendrobranchiata</taxon>
        <taxon>Penaeoidea</taxon>
        <taxon>Penaeidae</taxon>
        <taxon>Penaeus</taxon>
    </lineage>
</organism>
<evidence type="ECO:0000256" key="5">
    <source>
        <dbReference type="ARBA" id="ARBA00022722"/>
    </source>
</evidence>
<dbReference type="GO" id="GO:0003964">
    <property type="term" value="F:RNA-directed DNA polymerase activity"/>
    <property type="evidence" value="ECO:0007669"/>
    <property type="project" value="UniProtKB-KW"/>
</dbReference>
<dbReference type="InterPro" id="IPR012337">
    <property type="entry name" value="RNaseH-like_sf"/>
</dbReference>
<dbReference type="GO" id="GO:0008233">
    <property type="term" value="F:peptidase activity"/>
    <property type="evidence" value="ECO:0007669"/>
    <property type="project" value="UniProtKB-KW"/>
</dbReference>
<evidence type="ECO:0000256" key="4">
    <source>
        <dbReference type="ARBA" id="ARBA00022695"/>
    </source>
</evidence>
<feature type="domain" description="Reverse transcriptase" evidence="11">
    <location>
        <begin position="636"/>
        <end position="816"/>
    </location>
</feature>
<feature type="domain" description="Integrase catalytic" evidence="12">
    <location>
        <begin position="1127"/>
        <end position="1286"/>
    </location>
</feature>
<dbReference type="InterPro" id="IPR001584">
    <property type="entry name" value="Integrase_cat-core"/>
</dbReference>
<evidence type="ECO:0000313" key="13">
    <source>
        <dbReference type="EMBL" id="ROT64925.1"/>
    </source>
</evidence>
<keyword evidence="3" id="KW-0808">Transferase</keyword>
<dbReference type="EC" id="2.7.7.49" evidence="1"/>
<keyword evidence="9" id="KW-0511">Multifunctional enzyme</keyword>
<dbReference type="InterPro" id="IPR041577">
    <property type="entry name" value="RT_RNaseH_2"/>
</dbReference>
<feature type="compositionally biased region" description="Polar residues" evidence="10">
    <location>
        <begin position="422"/>
        <end position="437"/>
    </location>
</feature>
<dbReference type="SUPFAM" id="SSF50630">
    <property type="entry name" value="Acid proteases"/>
    <property type="match status" value="1"/>
</dbReference>
<keyword evidence="14" id="KW-1185">Reference proteome</keyword>
<dbReference type="Proteomes" id="UP000283509">
    <property type="component" value="Unassembled WGS sequence"/>
</dbReference>
<dbReference type="CDD" id="cd09274">
    <property type="entry name" value="RNase_HI_RT_Ty3"/>
    <property type="match status" value="1"/>
</dbReference>
<feature type="region of interest" description="Disordered" evidence="10">
    <location>
        <begin position="381"/>
        <end position="437"/>
    </location>
</feature>
<evidence type="ECO:0000256" key="7">
    <source>
        <dbReference type="ARBA" id="ARBA00022801"/>
    </source>
</evidence>
<accession>A0A3R7SKP1</accession>
<evidence type="ECO:0000313" key="14">
    <source>
        <dbReference type="Proteomes" id="UP000283509"/>
    </source>
</evidence>
<dbReference type="FunFam" id="3.10.20.370:FF:000001">
    <property type="entry name" value="Retrovirus-related Pol polyprotein from transposon 17.6-like protein"/>
    <property type="match status" value="1"/>
</dbReference>
<sequence length="1503" mass="168294">MPSDVATPAPPTPADSTARLQPLSTIVRFDGSDRITVDAMLRETEEYVAATYPALSDRSSSEFSDRCLQHVLQRLDQTSVPVRQVLTAFEMSKNRTWDDFKTDFRLTFAPKDVPPFLQTARMFNLRPASFSPIDLHLLGANIRSSFDRMTCALRSSPNFSYFKPIADAIDANYNIFQTYFTLSTFLSALPHGQQETVLDKMQLPKMARDVPNAFLKAYAEAPNFTPARTLLTATVRTVDDLIAGDAPLLPAVFEGRPAYFFVDSGSAVSLVPLSTLVNFNVLSPVCPSNWCVRAASGTSLKVMGEVKLNIVLSGKNYAFPFVVVDDAHLPLLGYNFMHKAKLRQQPDRDTVTHQGYVYRLTTPNSVWHSSSNPASTIAAVTSTIEPPTVDPTPDDSPKDDRTRRSPFAISTPAQDLQDRCHTTTTTPNVKTSRVTDSPFSWAPQTEASACIVTTNLTLPPFTDSMVPVRVTSTDGTALITPDCIRVKGLCALPAIYEVTNGTSALHLINATCTPVRLRRGTRVCDCEVTGLPVVEVEPPIAPVCNTSATMSAPDAPGPEETLCEFPPMDFAEGDVLRRLLKEFPSLLPTKDRPLGRTDVLRHRIDLIPGTKPIYIPSYRIPHSCRAAFKEATDALLAQGIIEPSQSPWSAPMLLVPKKDGSLRPVIDYRRLNAATVPDRYPIPTIRTLLQEVGEGHAIFSSIDLAHGFLQVEMDPSSKDLTAFSTLNGHFAFTRMPFGLRNSPITFSRLMSLIMQGLIGDTAFLYLDDLLIASKNIADHERKLKLVFQRLADANLTINVKKCQFFRKQTEYLGHTVDSSGLCPNDKKVRDVQNFPVPSTVTQVKAFLGLSGFYRPFIEKFGIIAEPLTRLLKKDAPFTWTGEQQQAFEILKQRLTEAPILSFPDFNETFYLATDASSIGLGAALMQRHDGRYKPIAFASRKLKQAESNYSVTDLEALAVVWALKHFREIILGYNVHVLTDHRPLKYILTDSKHVKGRQARWLDTLLEFNPKIDYMPGSANKVADALSRNVSVNHLSVLSPLELQAKQRADPLYADIIAHLEDTTKPRPTNRYRPSKNSTSVTAYSSGNQLLRNCVDPNNVVRTKLVIPEVLVRTCQKLPDLPPLQGTHCRPNARTHLRHTRTTLRQKNRNRYLLVMIDSFSRYTELAPIPDKSAQTVTRTFLSHVICRHGAPEQLMCDNGTEFANQVLKGLCKLLNIDLVHILPYRPQANGLVERLNRTILNVLRTTINTQDNEWDLWISITQAAINSTFHSSLGDIPNYVVYGDDQRLPYELLQQRPSPVYGDDYAKIMIAREQEAYRIAREHLRVERDRIIAQQHKLARRKEIAEGVLVFHRVSAKFSPMPKLAPDFEGPLRVLKVRHNKALCQNLTTCSQTWYHFDTLKLASTHYEDEYDRQRSLTRLTPTDIAPESTPATSMTQSSPEHLQHRDGHHMHPETRSVVGHATPTLLPTRINAPRRDQTPCVTCQDFVFSFTHCSPIEDDPG</sequence>
<dbReference type="PROSITE" id="PS50878">
    <property type="entry name" value="RT_POL"/>
    <property type="match status" value="1"/>
</dbReference>
<reference evidence="13 14" key="2">
    <citation type="submission" date="2019-01" db="EMBL/GenBank/DDBJ databases">
        <title>The decoding of complex shrimp genome reveals the adaptation for benthos swimmer, frequently molting mechanism and breeding impact on genome.</title>
        <authorList>
            <person name="Sun Y."/>
            <person name="Gao Y."/>
            <person name="Yu Y."/>
        </authorList>
    </citation>
    <scope>NUCLEOTIDE SEQUENCE [LARGE SCALE GENOMIC DNA]</scope>
    <source>
        <tissue evidence="13">Muscle</tissue>
    </source>
</reference>
<proteinExistence type="predicted"/>
<dbReference type="GO" id="GO:0042575">
    <property type="term" value="C:DNA polymerase complex"/>
    <property type="evidence" value="ECO:0007669"/>
    <property type="project" value="UniProtKB-ARBA"/>
</dbReference>
<keyword evidence="8" id="KW-0695">RNA-directed DNA polymerase</keyword>
<keyword evidence="7" id="KW-0378">Hydrolase</keyword>
<dbReference type="CDD" id="cd00303">
    <property type="entry name" value="retropepsin_like"/>
    <property type="match status" value="1"/>
</dbReference>
<dbReference type="Gene3D" id="3.30.420.10">
    <property type="entry name" value="Ribonuclease H-like superfamily/Ribonuclease H"/>
    <property type="match status" value="1"/>
</dbReference>
<dbReference type="SUPFAM" id="SSF53098">
    <property type="entry name" value="Ribonuclease H-like"/>
    <property type="match status" value="1"/>
</dbReference>
<dbReference type="Pfam" id="PF00078">
    <property type="entry name" value="RVT_1"/>
    <property type="match status" value="1"/>
</dbReference>
<comment type="caution">
    <text evidence="13">The sequence shown here is derived from an EMBL/GenBank/DDBJ whole genome shotgun (WGS) entry which is preliminary data.</text>
</comment>
<dbReference type="InterPro" id="IPR050951">
    <property type="entry name" value="Retrovirus_Pol_polyprotein"/>
</dbReference>
<feature type="compositionally biased region" description="Polar residues" evidence="10">
    <location>
        <begin position="1431"/>
        <end position="1442"/>
    </location>
</feature>
<keyword evidence="4" id="KW-0548">Nucleotidyltransferase</keyword>
<dbReference type="PANTHER" id="PTHR37984">
    <property type="entry name" value="PROTEIN CBG26694"/>
    <property type="match status" value="1"/>
</dbReference>
<dbReference type="InterPro" id="IPR043502">
    <property type="entry name" value="DNA/RNA_pol_sf"/>
</dbReference>
<dbReference type="Gene3D" id="2.40.70.10">
    <property type="entry name" value="Acid Proteases"/>
    <property type="match status" value="1"/>
</dbReference>
<dbReference type="Gene3D" id="3.10.10.10">
    <property type="entry name" value="HIV Type 1 Reverse Transcriptase, subunit A, domain 1"/>
    <property type="match status" value="1"/>
</dbReference>
<dbReference type="Gene3D" id="3.30.70.270">
    <property type="match status" value="2"/>
</dbReference>
<dbReference type="GO" id="GO:0006508">
    <property type="term" value="P:proteolysis"/>
    <property type="evidence" value="ECO:0007669"/>
    <property type="project" value="UniProtKB-KW"/>
</dbReference>
<dbReference type="PROSITE" id="PS50994">
    <property type="entry name" value="INTEGRASE"/>
    <property type="match status" value="1"/>
</dbReference>
<dbReference type="InterPro" id="IPR043128">
    <property type="entry name" value="Rev_trsase/Diguanyl_cyclase"/>
</dbReference>
<evidence type="ECO:0000256" key="9">
    <source>
        <dbReference type="ARBA" id="ARBA00023268"/>
    </source>
</evidence>
<evidence type="ECO:0000256" key="3">
    <source>
        <dbReference type="ARBA" id="ARBA00022679"/>
    </source>
</evidence>
<dbReference type="InterPro" id="IPR021109">
    <property type="entry name" value="Peptidase_aspartic_dom_sf"/>
</dbReference>
<protein>
    <recommendedName>
        <fullName evidence="1">RNA-directed DNA polymerase</fullName>
        <ecNumber evidence="1">2.7.7.49</ecNumber>
    </recommendedName>
</protein>
<evidence type="ECO:0000259" key="12">
    <source>
        <dbReference type="PROSITE" id="PS50994"/>
    </source>
</evidence>
<keyword evidence="5" id="KW-0540">Nuclease</keyword>
<dbReference type="OrthoDB" id="6356350at2759"/>
<feature type="compositionally biased region" description="Basic and acidic residues" evidence="10">
    <location>
        <begin position="1443"/>
        <end position="1456"/>
    </location>
</feature>
<dbReference type="Pfam" id="PF00665">
    <property type="entry name" value="rve"/>
    <property type="match status" value="1"/>
</dbReference>
<dbReference type="InterPro" id="IPR000477">
    <property type="entry name" value="RT_dom"/>
</dbReference>
<evidence type="ECO:0000256" key="1">
    <source>
        <dbReference type="ARBA" id="ARBA00012493"/>
    </source>
</evidence>
<keyword evidence="6" id="KW-0255">Endonuclease</keyword>
<dbReference type="CDD" id="cd01647">
    <property type="entry name" value="RT_LTR"/>
    <property type="match status" value="1"/>
</dbReference>
<dbReference type="FunFam" id="3.30.420.10:FF:000032">
    <property type="entry name" value="Retrovirus-related Pol polyprotein from transposon 297-like Protein"/>
    <property type="match status" value="1"/>
</dbReference>
<dbReference type="STRING" id="6689.A0A3R7SKP1"/>
<evidence type="ECO:0000256" key="8">
    <source>
        <dbReference type="ARBA" id="ARBA00022918"/>
    </source>
</evidence>
<keyword evidence="2" id="KW-0645">Protease</keyword>
<evidence type="ECO:0000256" key="2">
    <source>
        <dbReference type="ARBA" id="ARBA00022670"/>
    </source>
</evidence>
<dbReference type="GO" id="GO:0015074">
    <property type="term" value="P:DNA integration"/>
    <property type="evidence" value="ECO:0007669"/>
    <property type="project" value="InterPro"/>
</dbReference>
<evidence type="ECO:0000256" key="10">
    <source>
        <dbReference type="SAM" id="MobiDB-lite"/>
    </source>
</evidence>
<dbReference type="GO" id="GO:0003676">
    <property type="term" value="F:nucleic acid binding"/>
    <property type="evidence" value="ECO:0007669"/>
    <property type="project" value="InterPro"/>
</dbReference>